<evidence type="ECO:0000256" key="1">
    <source>
        <dbReference type="ARBA" id="ARBA00004141"/>
    </source>
</evidence>
<feature type="transmembrane region" description="Helical" evidence="7">
    <location>
        <begin position="172"/>
        <end position="191"/>
    </location>
</feature>
<comment type="caution">
    <text evidence="8">The sequence shown here is derived from an EMBL/GenBank/DDBJ whole genome shotgun (WGS) entry which is preliminary data.</text>
</comment>
<keyword evidence="5 7" id="KW-1133">Transmembrane helix</keyword>
<feature type="transmembrane region" description="Helical" evidence="7">
    <location>
        <begin position="414"/>
        <end position="432"/>
    </location>
</feature>
<evidence type="ECO:0000313" key="8">
    <source>
        <dbReference type="EMBL" id="KGR89684.1"/>
    </source>
</evidence>
<evidence type="ECO:0000313" key="9">
    <source>
        <dbReference type="Proteomes" id="UP000030595"/>
    </source>
</evidence>
<evidence type="ECO:0000256" key="6">
    <source>
        <dbReference type="ARBA" id="ARBA00023136"/>
    </source>
</evidence>
<reference evidence="8 9" key="1">
    <citation type="submission" date="2014-02" db="EMBL/GenBank/DDBJ databases">
        <title>Draft genome sequence of Lysinibacillus massiliensis CCUG 49529.</title>
        <authorList>
            <person name="Zhang F."/>
            <person name="Wang G."/>
            <person name="Zhang L."/>
        </authorList>
    </citation>
    <scope>NUCLEOTIDE SEQUENCE [LARGE SCALE GENOMIC DNA]</scope>
    <source>
        <strain evidence="8 9">CCUG 49529</strain>
    </source>
</reference>
<dbReference type="InterPro" id="IPR045018">
    <property type="entry name" value="Azg-like"/>
</dbReference>
<feature type="transmembrane region" description="Helical" evidence="7">
    <location>
        <begin position="104"/>
        <end position="123"/>
    </location>
</feature>
<proteinExistence type="inferred from homology"/>
<feature type="transmembrane region" description="Helical" evidence="7">
    <location>
        <begin position="135"/>
        <end position="152"/>
    </location>
</feature>
<keyword evidence="3" id="KW-0813">Transport</keyword>
<comment type="similarity">
    <text evidence="2">Belongs to the nucleobase:cation symporter-2 (NCS2) (TC 2.A.40) family. Azg-like subfamily.</text>
</comment>
<feature type="transmembrane region" description="Helical" evidence="7">
    <location>
        <begin position="247"/>
        <end position="267"/>
    </location>
</feature>
<organism evidence="8 9">
    <name type="scientific">Ureibacillus massiliensis 4400831 = CIP 108448 = CCUG 49529</name>
    <dbReference type="NCBI Taxonomy" id="1211035"/>
    <lineage>
        <taxon>Bacteria</taxon>
        <taxon>Bacillati</taxon>
        <taxon>Bacillota</taxon>
        <taxon>Bacilli</taxon>
        <taxon>Bacillales</taxon>
        <taxon>Caryophanaceae</taxon>
        <taxon>Ureibacillus</taxon>
    </lineage>
</organism>
<dbReference type="PANTHER" id="PTHR43337:SF2">
    <property type="entry name" value="XANTHINE_URACIL PERMEASE"/>
    <property type="match status" value="1"/>
</dbReference>
<dbReference type="GO" id="GO:0005345">
    <property type="term" value="F:purine nucleobase transmembrane transporter activity"/>
    <property type="evidence" value="ECO:0007669"/>
    <property type="project" value="TreeGrafter"/>
</dbReference>
<feature type="transmembrane region" description="Helical" evidence="7">
    <location>
        <begin position="318"/>
        <end position="338"/>
    </location>
</feature>
<feature type="transmembrane region" description="Helical" evidence="7">
    <location>
        <begin position="198"/>
        <end position="217"/>
    </location>
</feature>
<feature type="transmembrane region" description="Helical" evidence="7">
    <location>
        <begin position="23"/>
        <end position="43"/>
    </location>
</feature>
<dbReference type="eggNOG" id="COG2252">
    <property type="taxonomic scope" value="Bacteria"/>
</dbReference>
<keyword evidence="4 7" id="KW-0812">Transmembrane</keyword>
<comment type="subcellular location">
    <subcellularLocation>
        <location evidence="1">Membrane</location>
        <topology evidence="1">Multi-pass membrane protein</topology>
    </subcellularLocation>
</comment>
<evidence type="ECO:0000256" key="2">
    <source>
        <dbReference type="ARBA" id="ARBA00005697"/>
    </source>
</evidence>
<keyword evidence="9" id="KW-1185">Reference proteome</keyword>
<protein>
    <submittedName>
        <fullName evidence="8">Permease</fullName>
    </submittedName>
</protein>
<dbReference type="RefSeq" id="WP_036178622.1">
    <property type="nucleotide sequence ID" value="NZ_AVCZ01000037.1"/>
</dbReference>
<keyword evidence="6 7" id="KW-0472">Membrane</keyword>
<feature type="transmembrane region" description="Helical" evidence="7">
    <location>
        <begin position="78"/>
        <end position="98"/>
    </location>
</feature>
<gene>
    <name evidence="8" type="ORF">CD30_15800</name>
</gene>
<evidence type="ECO:0000256" key="7">
    <source>
        <dbReference type="SAM" id="Phobius"/>
    </source>
</evidence>
<dbReference type="AlphaFoldDB" id="A0A0A3IY21"/>
<accession>A0A0A3IY21</accession>
<evidence type="ECO:0000256" key="3">
    <source>
        <dbReference type="ARBA" id="ARBA00022448"/>
    </source>
</evidence>
<dbReference type="GO" id="GO:0005886">
    <property type="term" value="C:plasma membrane"/>
    <property type="evidence" value="ECO:0007669"/>
    <property type="project" value="TreeGrafter"/>
</dbReference>
<dbReference type="Proteomes" id="UP000030595">
    <property type="component" value="Unassembled WGS sequence"/>
</dbReference>
<feature type="transmembrane region" description="Helical" evidence="7">
    <location>
        <begin position="49"/>
        <end position="71"/>
    </location>
</feature>
<evidence type="ECO:0000256" key="4">
    <source>
        <dbReference type="ARBA" id="ARBA00022692"/>
    </source>
</evidence>
<dbReference type="InterPro" id="IPR006043">
    <property type="entry name" value="NCS2"/>
</dbReference>
<dbReference type="OrthoDB" id="9808458at2"/>
<name>A0A0A3IY21_9BACL</name>
<evidence type="ECO:0000256" key="5">
    <source>
        <dbReference type="ARBA" id="ARBA00022989"/>
    </source>
</evidence>
<feature type="transmembrane region" description="Helical" evidence="7">
    <location>
        <begin position="345"/>
        <end position="361"/>
    </location>
</feature>
<dbReference type="EMBL" id="JPVQ01000037">
    <property type="protein sequence ID" value="KGR89684.1"/>
    <property type="molecule type" value="Genomic_DNA"/>
</dbReference>
<feature type="transmembrane region" description="Helical" evidence="7">
    <location>
        <begin position="373"/>
        <end position="402"/>
    </location>
</feature>
<sequence length="433" mass="46563">MKSNWFNKLFQLEQNETTMKREVLAGVVGFFTIVYIIVVNSLILSEAGIPLEAAMVATIVSSVVGCLMMGFWANVPILLVPGMGINALFSYTIVQSMGMSWQEALAVVFVSGIIFMVIAFSRFSTVLSNSIPHSLKEAVTVGLGLFLMLIGLEKGGIVVKGTNSIIALGNLGEPQVIATILTFLIAIFLFIRNTPGNFLITMIAGTFIAWLLGLINFQQAQGEAFSLGDYMGVFGAMSFDNILSMTFWIAVFSLTMVLVFENIGLVSGQVSFINRSEKFARAFQANSVSSMLSGLFGTSPTVPAVESTASMAAGGRTGLTAVTTGVLFLLSAFCIPIIQLIPNSAIAPILIIIGGLMLQNIRHLDFEDLSESFPAIFIIAMIPFTYSIADGIAIGFILYPILKIAIGKAKEITLPMLVIAGLFLFNFIYQIIG</sequence>
<dbReference type="Pfam" id="PF00860">
    <property type="entry name" value="Xan_ur_permease"/>
    <property type="match status" value="1"/>
</dbReference>
<dbReference type="PANTHER" id="PTHR43337">
    <property type="entry name" value="XANTHINE/URACIL PERMEASE C887.17-RELATED"/>
    <property type="match status" value="1"/>
</dbReference>